<dbReference type="Pfam" id="PF07077">
    <property type="entry name" value="DUF1345"/>
    <property type="match status" value="1"/>
</dbReference>
<name>A0A934SQ21_9MICO</name>
<reference evidence="2" key="1">
    <citation type="submission" date="2021-01" db="EMBL/GenBank/DDBJ databases">
        <title>Lacisediminihabitans sp. nov. strain G11-30, isolated from Antarctic Soil.</title>
        <authorList>
            <person name="Li J."/>
        </authorList>
    </citation>
    <scope>NUCLEOTIDE SEQUENCE</scope>
    <source>
        <strain evidence="2">G11-30</strain>
    </source>
</reference>
<dbReference type="InterPro" id="IPR009781">
    <property type="entry name" value="DUF1345"/>
</dbReference>
<accession>A0A934SQ21</accession>
<organism evidence="2 3">
    <name type="scientific">Lacisediminihabitans changchengi</name>
    <dbReference type="NCBI Taxonomy" id="2787634"/>
    <lineage>
        <taxon>Bacteria</taxon>
        <taxon>Bacillati</taxon>
        <taxon>Actinomycetota</taxon>
        <taxon>Actinomycetes</taxon>
        <taxon>Micrococcales</taxon>
        <taxon>Microbacteriaceae</taxon>
        <taxon>Lacisediminihabitans</taxon>
    </lineage>
</organism>
<dbReference type="Proteomes" id="UP000636458">
    <property type="component" value="Unassembled WGS sequence"/>
</dbReference>
<keyword evidence="1" id="KW-0472">Membrane</keyword>
<sequence length="215" mass="23714">MPSDLKDRQHNTILRLAVMLVVGAIAAVVTGLFGEWPYAATVGWCFSSAIYSVWVWMFIRRANGEQTKAHASREELYRGYADLLVILLTVASLFAVVFVLVNAANSHGVAKALLAALTLLSVALSWILLHTLYTLRYARQYYSQSGGVDFNQKELPRYYDFAYLAFTLGMTYQVSDTSITTSAMRATALKHALLSFVFGAVIVASTINLLVQITA</sequence>
<comment type="caution">
    <text evidence="2">The sequence shown here is derived from an EMBL/GenBank/DDBJ whole genome shotgun (WGS) entry which is preliminary data.</text>
</comment>
<evidence type="ECO:0000256" key="1">
    <source>
        <dbReference type="SAM" id="Phobius"/>
    </source>
</evidence>
<keyword evidence="1" id="KW-1133">Transmembrane helix</keyword>
<proteinExistence type="predicted"/>
<feature type="transmembrane region" description="Helical" evidence="1">
    <location>
        <begin position="80"/>
        <end position="101"/>
    </location>
</feature>
<feature type="transmembrane region" description="Helical" evidence="1">
    <location>
        <begin position="113"/>
        <end position="135"/>
    </location>
</feature>
<feature type="transmembrane region" description="Helical" evidence="1">
    <location>
        <begin position="12"/>
        <end position="33"/>
    </location>
</feature>
<protein>
    <submittedName>
        <fullName evidence="2">DUF1345 domain-containing protein</fullName>
    </submittedName>
</protein>
<evidence type="ECO:0000313" key="3">
    <source>
        <dbReference type="Proteomes" id="UP000636458"/>
    </source>
</evidence>
<keyword evidence="3" id="KW-1185">Reference proteome</keyword>
<feature type="transmembrane region" description="Helical" evidence="1">
    <location>
        <begin position="39"/>
        <end position="59"/>
    </location>
</feature>
<keyword evidence="1" id="KW-0812">Transmembrane</keyword>
<evidence type="ECO:0000313" key="2">
    <source>
        <dbReference type="EMBL" id="MBK4346094.1"/>
    </source>
</evidence>
<gene>
    <name evidence="2" type="ORF">IV501_00470</name>
</gene>
<dbReference type="AlphaFoldDB" id="A0A934SQ21"/>
<dbReference type="EMBL" id="JAEPES010000001">
    <property type="protein sequence ID" value="MBK4346094.1"/>
    <property type="molecule type" value="Genomic_DNA"/>
</dbReference>
<feature type="transmembrane region" description="Helical" evidence="1">
    <location>
        <begin position="192"/>
        <end position="213"/>
    </location>
</feature>
<dbReference type="RefSeq" id="WP_200554455.1">
    <property type="nucleotide sequence ID" value="NZ_JAEPES010000001.1"/>
</dbReference>